<keyword evidence="2 4" id="KW-0012">Acyltransferase</keyword>
<evidence type="ECO:0000259" key="3">
    <source>
        <dbReference type="PROSITE" id="PS51186"/>
    </source>
</evidence>
<dbReference type="AlphaFoldDB" id="A0A0R1GQK9"/>
<dbReference type="PANTHER" id="PTHR43072:SF23">
    <property type="entry name" value="UPF0039 PROTEIN C11D3.02C"/>
    <property type="match status" value="1"/>
</dbReference>
<keyword evidence="1 4" id="KW-0808">Transferase</keyword>
<evidence type="ECO:0000256" key="2">
    <source>
        <dbReference type="ARBA" id="ARBA00023315"/>
    </source>
</evidence>
<dbReference type="CDD" id="cd04301">
    <property type="entry name" value="NAT_SF"/>
    <property type="match status" value="1"/>
</dbReference>
<dbReference type="PANTHER" id="PTHR43072">
    <property type="entry name" value="N-ACETYLTRANSFERASE"/>
    <property type="match status" value="1"/>
</dbReference>
<accession>A0A0R1GQK9</accession>
<protein>
    <submittedName>
        <fullName evidence="4">Sortase related acyltransferase</fullName>
    </submittedName>
</protein>
<organism evidence="4 5">
    <name type="scientific">Levilactobacillus parabrevis ATCC 53295</name>
    <dbReference type="NCBI Taxonomy" id="1267003"/>
    <lineage>
        <taxon>Bacteria</taxon>
        <taxon>Bacillati</taxon>
        <taxon>Bacillota</taxon>
        <taxon>Bacilli</taxon>
        <taxon>Lactobacillales</taxon>
        <taxon>Lactobacillaceae</taxon>
        <taxon>Levilactobacillus</taxon>
    </lineage>
</organism>
<dbReference type="PATRIC" id="fig|1267003.4.peg.962"/>
<keyword evidence="5" id="KW-1185">Reference proteome</keyword>
<gene>
    <name evidence="4" type="ORF">FD07_GL000902</name>
</gene>
<dbReference type="Pfam" id="PF00583">
    <property type="entry name" value="Acetyltransf_1"/>
    <property type="match status" value="1"/>
</dbReference>
<dbReference type="eggNOG" id="COG1247">
    <property type="taxonomic scope" value="Bacteria"/>
</dbReference>
<dbReference type="OrthoDB" id="9798006at2"/>
<dbReference type="PROSITE" id="PS51186">
    <property type="entry name" value="GNAT"/>
    <property type="match status" value="1"/>
</dbReference>
<dbReference type="Proteomes" id="UP000051176">
    <property type="component" value="Unassembled WGS sequence"/>
</dbReference>
<dbReference type="EMBL" id="AZCZ01000023">
    <property type="protein sequence ID" value="KRK36342.1"/>
    <property type="molecule type" value="Genomic_DNA"/>
</dbReference>
<feature type="domain" description="N-acetyltransferase" evidence="3">
    <location>
        <begin position="3"/>
        <end position="164"/>
    </location>
</feature>
<dbReference type="GO" id="GO:0016747">
    <property type="term" value="F:acyltransferase activity, transferring groups other than amino-acyl groups"/>
    <property type="evidence" value="ECO:0007669"/>
    <property type="project" value="InterPro"/>
</dbReference>
<dbReference type="STRING" id="357278.IV61_GL000967"/>
<comment type="caution">
    <text evidence="4">The sequence shown here is derived from an EMBL/GenBank/DDBJ whole genome shotgun (WGS) entry which is preliminary data.</text>
</comment>
<sequence length="164" mass="18193">MSVNFRIAEVDDQDAIIAIYNQAVATKGSTADLTPVTVAQRQPWFASFDPQHFPLWVIESDGETAGFVGLEHYSDRAGYRHTAEIALYLDANHQGQHMGTQAVDWVAMQAPRLGITSVISRIFGHNQASRHLFEKAGYAHWGHLPAIADMTGFTADLEVYGHHF</sequence>
<reference evidence="4 5" key="1">
    <citation type="journal article" date="2015" name="Genome Announc.">
        <title>Expanding the biotechnology potential of lactobacilli through comparative genomics of 213 strains and associated genera.</title>
        <authorList>
            <person name="Sun Z."/>
            <person name="Harris H.M."/>
            <person name="McCann A."/>
            <person name="Guo C."/>
            <person name="Argimon S."/>
            <person name="Zhang W."/>
            <person name="Yang X."/>
            <person name="Jeffery I.B."/>
            <person name="Cooney J.C."/>
            <person name="Kagawa T.F."/>
            <person name="Liu W."/>
            <person name="Song Y."/>
            <person name="Salvetti E."/>
            <person name="Wrobel A."/>
            <person name="Rasinkangas P."/>
            <person name="Parkhill J."/>
            <person name="Rea M.C."/>
            <person name="O'Sullivan O."/>
            <person name="Ritari J."/>
            <person name="Douillard F.P."/>
            <person name="Paul Ross R."/>
            <person name="Yang R."/>
            <person name="Briner A.E."/>
            <person name="Felis G.E."/>
            <person name="de Vos W.M."/>
            <person name="Barrangou R."/>
            <person name="Klaenhammer T.R."/>
            <person name="Caufield P.W."/>
            <person name="Cui Y."/>
            <person name="Zhang H."/>
            <person name="O'Toole P.W."/>
        </authorList>
    </citation>
    <scope>NUCLEOTIDE SEQUENCE [LARGE SCALE GENOMIC DNA]</scope>
    <source>
        <strain evidence="4 5">ATCC 53295</strain>
    </source>
</reference>
<evidence type="ECO:0000256" key="1">
    <source>
        <dbReference type="ARBA" id="ARBA00022679"/>
    </source>
</evidence>
<dbReference type="InterPro" id="IPR016181">
    <property type="entry name" value="Acyl_CoA_acyltransferase"/>
</dbReference>
<dbReference type="SUPFAM" id="SSF55729">
    <property type="entry name" value="Acyl-CoA N-acyltransferases (Nat)"/>
    <property type="match status" value="1"/>
</dbReference>
<evidence type="ECO:0000313" key="4">
    <source>
        <dbReference type="EMBL" id="KRK36342.1"/>
    </source>
</evidence>
<proteinExistence type="predicted"/>
<dbReference type="Gene3D" id="3.40.630.30">
    <property type="match status" value="1"/>
</dbReference>
<dbReference type="InterPro" id="IPR000182">
    <property type="entry name" value="GNAT_dom"/>
</dbReference>
<evidence type="ECO:0000313" key="5">
    <source>
        <dbReference type="Proteomes" id="UP000051176"/>
    </source>
</evidence>
<dbReference type="RefSeq" id="WP_020089653.1">
    <property type="nucleotide sequence ID" value="NZ_AZCZ01000023.1"/>
</dbReference>
<name>A0A0R1GQK9_9LACO</name>